<protein>
    <submittedName>
        <fullName evidence="1">Uncharacterized protein</fullName>
    </submittedName>
</protein>
<gene>
    <name evidence="1" type="ORF">M896_021580</name>
</gene>
<dbReference type="EMBL" id="JOKQ01000002">
    <property type="protein sequence ID" value="KHN70319.1"/>
    <property type="molecule type" value="Genomic_DNA"/>
</dbReference>
<dbReference type="RefSeq" id="XP_014564361.1">
    <property type="nucleotide sequence ID" value="XM_014708875.1"/>
</dbReference>
<dbReference type="HOGENOM" id="CLU_1875410_0_0_1"/>
<dbReference type="VEuPathDB" id="MicrosporidiaDB:M896_021580"/>
<reference evidence="1 2" key="1">
    <citation type="journal article" date="2014" name="MBio">
        <title>The Ordospora colligata genome; evolution of extreme reduction in microsporidia and host-to-parasite horizontal gene transfer.</title>
        <authorList>
            <person name="Pombert J.-F."/>
            <person name="Haag K.L."/>
            <person name="Beidas S."/>
            <person name="Ebert D."/>
            <person name="Keeling P.J."/>
        </authorList>
    </citation>
    <scope>NUCLEOTIDE SEQUENCE [LARGE SCALE GENOMIC DNA]</scope>
    <source>
        <strain evidence="1 2">OC4</strain>
    </source>
</reference>
<dbReference type="AlphaFoldDB" id="A0A0B2UM41"/>
<accession>A0A0B2UM41</accession>
<dbReference type="Proteomes" id="UP000031056">
    <property type="component" value="Unassembled WGS sequence"/>
</dbReference>
<dbReference type="GeneID" id="26261253"/>
<evidence type="ECO:0000313" key="2">
    <source>
        <dbReference type="Proteomes" id="UP000031056"/>
    </source>
</evidence>
<dbReference type="OrthoDB" id="2190358at2759"/>
<name>A0A0B2UM41_9MICR</name>
<dbReference type="InParanoid" id="A0A0B2UM41"/>
<organism evidence="1 2">
    <name type="scientific">Ordospora colligata OC4</name>
    <dbReference type="NCBI Taxonomy" id="1354746"/>
    <lineage>
        <taxon>Eukaryota</taxon>
        <taxon>Fungi</taxon>
        <taxon>Fungi incertae sedis</taxon>
        <taxon>Microsporidia</taxon>
        <taxon>Ordosporidae</taxon>
        <taxon>Ordospora</taxon>
    </lineage>
</organism>
<evidence type="ECO:0000313" key="1">
    <source>
        <dbReference type="EMBL" id="KHN70319.1"/>
    </source>
</evidence>
<sequence length="142" mass="15871">MNINPRRPTKKYVFEPKVPQSQAEVEVQIEMPSKEATTNEEFSFKKQGWCVPSTIDASISDDKFVFKTHQAVLLSIPEDLQVSKIVLYEDGSCGLKVGDSVYPFLARFVGESVLIEHDDAAYNVGNAKIHLIPLIEDGIDTK</sequence>
<keyword evidence="2" id="KW-1185">Reference proteome</keyword>
<proteinExistence type="predicted"/>
<comment type="caution">
    <text evidence="1">The sequence shown here is derived from an EMBL/GenBank/DDBJ whole genome shotgun (WGS) entry which is preliminary data.</text>
</comment>